<gene>
    <name evidence="5" type="ORF">FO440_10675</name>
</gene>
<comment type="caution">
    <text evidence="5">The sequence shown here is derived from an EMBL/GenBank/DDBJ whole genome shotgun (WGS) entry which is preliminary data.</text>
</comment>
<organism evidence="5 6">
    <name type="scientific">Mucilaginibacter corticis</name>
    <dbReference type="NCBI Taxonomy" id="2597670"/>
    <lineage>
        <taxon>Bacteria</taxon>
        <taxon>Pseudomonadati</taxon>
        <taxon>Bacteroidota</taxon>
        <taxon>Sphingobacteriia</taxon>
        <taxon>Sphingobacteriales</taxon>
        <taxon>Sphingobacteriaceae</taxon>
        <taxon>Mucilaginibacter</taxon>
    </lineage>
</organism>
<name>A0A556MK28_9SPHI</name>
<dbReference type="PANTHER" id="PTHR47199:SF2">
    <property type="entry name" value="PHOTOSYSTEM II STABILITY_ASSEMBLY FACTOR HCF136, CHLOROPLASTIC"/>
    <property type="match status" value="1"/>
</dbReference>
<dbReference type="GO" id="GO:0015979">
    <property type="term" value="P:photosynthesis"/>
    <property type="evidence" value="ECO:0007669"/>
    <property type="project" value="UniProtKB-KW"/>
</dbReference>
<dbReference type="InterPro" id="IPR028203">
    <property type="entry name" value="PSII_CF48-like_dom"/>
</dbReference>
<feature type="domain" description="Photosynthesis system II assembly factor Ycf48/Hcf136-like" evidence="4">
    <location>
        <begin position="37"/>
        <end position="110"/>
    </location>
</feature>
<accession>A0A556MK28</accession>
<keyword evidence="6" id="KW-1185">Reference proteome</keyword>
<dbReference type="OrthoDB" id="9813892at2"/>
<dbReference type="GO" id="GO:0009523">
    <property type="term" value="C:photosystem II"/>
    <property type="evidence" value="ECO:0007669"/>
    <property type="project" value="UniProtKB-KW"/>
</dbReference>
<sequence>MRHIILYLTSLLLLSASAIAQRIELLQQGKPTSIRGLSVVDNNVAWVSGSKGNIAITTDGGKTWDWQQVKGFEKSDFRDIEAFSDKEAVIMSSGTPALILKTVDGGANWKVNYRNTDTAYFLDAMDFINTKHGFVMGDPINNKFLLIETNDGGNTWNPFDGPDAIKNQAAFAASGTCLVTDNKLFAIATGGSAAELIVKNTKSVGWLHQPAPVIHGKSAQGAFSVAIGNNHLIVVGGDYQKDKQQDSTACYSVDKGLTWHMANTFPAGYQSCVTYIRDNTFLSTGTSGTNITLDGGKNYAKIDVSSYNVCRKAKHGNLVLLAGDNGKIGIFKL</sequence>
<evidence type="ECO:0000313" key="6">
    <source>
        <dbReference type="Proteomes" id="UP000318733"/>
    </source>
</evidence>
<dbReference type="PANTHER" id="PTHR47199">
    <property type="entry name" value="PHOTOSYSTEM II STABILITY/ASSEMBLY FACTOR HCF136, CHLOROPLASTIC"/>
    <property type="match status" value="1"/>
</dbReference>
<feature type="chain" id="PRO_5021822967" evidence="3">
    <location>
        <begin position="21"/>
        <end position="333"/>
    </location>
</feature>
<evidence type="ECO:0000313" key="5">
    <source>
        <dbReference type="EMBL" id="TSJ40223.1"/>
    </source>
</evidence>
<feature type="signal peptide" evidence="3">
    <location>
        <begin position="1"/>
        <end position="20"/>
    </location>
</feature>
<keyword evidence="2" id="KW-0604">Photosystem II</keyword>
<dbReference type="RefSeq" id="WP_144248261.1">
    <property type="nucleotide sequence ID" value="NZ_VLPK01000002.1"/>
</dbReference>
<evidence type="ECO:0000259" key="4">
    <source>
        <dbReference type="Pfam" id="PF14870"/>
    </source>
</evidence>
<dbReference type="InterPro" id="IPR015943">
    <property type="entry name" value="WD40/YVTN_repeat-like_dom_sf"/>
</dbReference>
<keyword evidence="1" id="KW-0602">Photosynthesis</keyword>
<dbReference type="Pfam" id="PF14870">
    <property type="entry name" value="PSII_BNR"/>
    <property type="match status" value="1"/>
</dbReference>
<dbReference type="Gene3D" id="2.130.10.10">
    <property type="entry name" value="YVTN repeat-like/Quinoprotein amine dehydrogenase"/>
    <property type="match status" value="2"/>
</dbReference>
<protein>
    <submittedName>
        <fullName evidence="5">Oxidoreductase</fullName>
    </submittedName>
</protein>
<dbReference type="AlphaFoldDB" id="A0A556MK28"/>
<proteinExistence type="predicted"/>
<evidence type="ECO:0000256" key="1">
    <source>
        <dbReference type="ARBA" id="ARBA00022531"/>
    </source>
</evidence>
<dbReference type="EMBL" id="VLPK01000002">
    <property type="protein sequence ID" value="TSJ40223.1"/>
    <property type="molecule type" value="Genomic_DNA"/>
</dbReference>
<evidence type="ECO:0000256" key="2">
    <source>
        <dbReference type="ARBA" id="ARBA00023276"/>
    </source>
</evidence>
<evidence type="ECO:0000256" key="3">
    <source>
        <dbReference type="SAM" id="SignalP"/>
    </source>
</evidence>
<dbReference type="Proteomes" id="UP000318733">
    <property type="component" value="Unassembled WGS sequence"/>
</dbReference>
<dbReference type="InterPro" id="IPR036278">
    <property type="entry name" value="Sialidase_sf"/>
</dbReference>
<dbReference type="SUPFAM" id="SSF50939">
    <property type="entry name" value="Sialidases"/>
    <property type="match status" value="1"/>
</dbReference>
<keyword evidence="3" id="KW-0732">Signal</keyword>
<reference evidence="5 6" key="1">
    <citation type="submission" date="2019-07" db="EMBL/GenBank/DDBJ databases">
        <authorList>
            <person name="Huq M.A."/>
        </authorList>
    </citation>
    <scope>NUCLEOTIDE SEQUENCE [LARGE SCALE GENOMIC DNA]</scope>
    <source>
        <strain evidence="5 6">MAH-19</strain>
    </source>
</reference>